<dbReference type="Proteomes" id="UP000215244">
    <property type="component" value="Chromosome"/>
</dbReference>
<dbReference type="KEGG" id="marb:CJ263_15645"/>
<protein>
    <recommendedName>
        <fullName evidence="3">DUF3568 domain-containing protein</fullName>
    </recommendedName>
</protein>
<gene>
    <name evidence="1" type="ORF">CJ263_15645</name>
</gene>
<dbReference type="EMBL" id="CP022957">
    <property type="protein sequence ID" value="ASV31531.1"/>
    <property type="molecule type" value="Genomic_DNA"/>
</dbReference>
<organism evidence="1 2">
    <name type="scientific">Maribacter cobaltidurans</name>
    <dbReference type="NCBI Taxonomy" id="1178778"/>
    <lineage>
        <taxon>Bacteria</taxon>
        <taxon>Pseudomonadati</taxon>
        <taxon>Bacteroidota</taxon>
        <taxon>Flavobacteriia</taxon>
        <taxon>Flavobacteriales</taxon>
        <taxon>Flavobacteriaceae</taxon>
        <taxon>Maribacter</taxon>
    </lineage>
</organism>
<evidence type="ECO:0008006" key="3">
    <source>
        <dbReference type="Google" id="ProtNLM"/>
    </source>
</evidence>
<accession>A0A223V827</accession>
<name>A0A223V827_9FLAO</name>
<keyword evidence="2" id="KW-1185">Reference proteome</keyword>
<reference evidence="1 2" key="1">
    <citation type="submission" date="2017-08" db="EMBL/GenBank/DDBJ databases">
        <title>The complete genome sequence of Maribacter sp. B1, isolated from deep-sea sediment.</title>
        <authorList>
            <person name="Wu Y.-H."/>
            <person name="Cheng H."/>
            <person name="Xu X.-W."/>
        </authorList>
    </citation>
    <scope>NUCLEOTIDE SEQUENCE [LARGE SCALE GENOMIC DNA]</scope>
    <source>
        <strain evidence="1 2">B1</strain>
    </source>
</reference>
<sequence length="99" mass="11592">MMVAVSCSTTNSIVPSKYETVSSTTIDNDEYSSIYQILKSNFDDFPEKSNRKINYEKHNEDYSFQIRLKKNHFKMKYSSDKGYNDKINSIKSKIENIVK</sequence>
<dbReference type="AlphaFoldDB" id="A0A223V827"/>
<evidence type="ECO:0000313" key="2">
    <source>
        <dbReference type="Proteomes" id="UP000215244"/>
    </source>
</evidence>
<evidence type="ECO:0000313" key="1">
    <source>
        <dbReference type="EMBL" id="ASV31531.1"/>
    </source>
</evidence>
<proteinExistence type="predicted"/>